<evidence type="ECO:0000256" key="1">
    <source>
        <dbReference type="ARBA" id="ARBA00004141"/>
    </source>
</evidence>
<evidence type="ECO:0000259" key="6">
    <source>
        <dbReference type="PROSITE" id="PS50850"/>
    </source>
</evidence>
<dbReference type="InterPro" id="IPR036259">
    <property type="entry name" value="MFS_trans_sf"/>
</dbReference>
<dbReference type="PANTHER" id="PTHR23502">
    <property type="entry name" value="MAJOR FACILITATOR SUPERFAMILY"/>
    <property type="match status" value="1"/>
</dbReference>
<feature type="domain" description="Major facilitator superfamily (MFS) profile" evidence="6">
    <location>
        <begin position="18"/>
        <end position="449"/>
    </location>
</feature>
<feature type="transmembrane region" description="Helical" evidence="5">
    <location>
        <begin position="251"/>
        <end position="270"/>
    </location>
</feature>
<dbReference type="FunFam" id="1.20.1250.20:FF:000011">
    <property type="entry name" value="MFS multidrug transporter, putative"/>
    <property type="match status" value="1"/>
</dbReference>
<evidence type="ECO:0000313" key="7">
    <source>
        <dbReference type="EMBL" id="OCH87987.1"/>
    </source>
</evidence>
<dbReference type="PROSITE" id="PS50850">
    <property type="entry name" value="MFS"/>
    <property type="match status" value="1"/>
</dbReference>
<proteinExistence type="predicted"/>
<dbReference type="EMBL" id="KV722466">
    <property type="protein sequence ID" value="OCH87987.1"/>
    <property type="molecule type" value="Genomic_DNA"/>
</dbReference>
<keyword evidence="4 5" id="KW-0472">Membrane</keyword>
<feature type="transmembrane region" description="Helical" evidence="5">
    <location>
        <begin position="388"/>
        <end position="413"/>
    </location>
</feature>
<name>A0A8E2DIA6_9APHY</name>
<protein>
    <submittedName>
        <fullName evidence="7">MFS general substrate transporter</fullName>
    </submittedName>
</protein>
<feature type="transmembrane region" description="Helical" evidence="5">
    <location>
        <begin position="145"/>
        <end position="165"/>
    </location>
</feature>
<keyword evidence="3 5" id="KW-1133">Transmembrane helix</keyword>
<evidence type="ECO:0000256" key="5">
    <source>
        <dbReference type="SAM" id="Phobius"/>
    </source>
</evidence>
<dbReference type="PANTHER" id="PTHR23502:SF173">
    <property type="entry name" value="MFS-MULTIDRUG-RESISTANCE TRANSPORTER-RELATED"/>
    <property type="match status" value="1"/>
</dbReference>
<dbReference type="Pfam" id="PF07690">
    <property type="entry name" value="MFS_1"/>
    <property type="match status" value="1"/>
</dbReference>
<dbReference type="Gene3D" id="1.20.1250.20">
    <property type="entry name" value="MFS general substrate transporter like domains"/>
    <property type="match status" value="1"/>
</dbReference>
<feature type="transmembrane region" description="Helical" evidence="5">
    <location>
        <begin position="177"/>
        <end position="205"/>
    </location>
</feature>
<evidence type="ECO:0000313" key="8">
    <source>
        <dbReference type="Proteomes" id="UP000250043"/>
    </source>
</evidence>
<feature type="transmembrane region" description="Helical" evidence="5">
    <location>
        <begin position="334"/>
        <end position="351"/>
    </location>
</feature>
<dbReference type="SUPFAM" id="SSF103473">
    <property type="entry name" value="MFS general substrate transporter"/>
    <property type="match status" value="1"/>
</dbReference>
<keyword evidence="2 5" id="KW-0812">Transmembrane</keyword>
<feature type="transmembrane region" description="Helical" evidence="5">
    <location>
        <begin position="86"/>
        <end position="105"/>
    </location>
</feature>
<dbReference type="OrthoDB" id="9986881at2759"/>
<organism evidence="7 8">
    <name type="scientific">Obba rivulosa</name>
    <dbReference type="NCBI Taxonomy" id="1052685"/>
    <lineage>
        <taxon>Eukaryota</taxon>
        <taxon>Fungi</taxon>
        <taxon>Dikarya</taxon>
        <taxon>Basidiomycota</taxon>
        <taxon>Agaricomycotina</taxon>
        <taxon>Agaricomycetes</taxon>
        <taxon>Polyporales</taxon>
        <taxon>Gelatoporiaceae</taxon>
        <taxon>Obba</taxon>
    </lineage>
</organism>
<feature type="transmembrane region" description="Helical" evidence="5">
    <location>
        <begin position="55"/>
        <end position="74"/>
    </location>
</feature>
<dbReference type="CDD" id="cd17323">
    <property type="entry name" value="MFS_Tpo1_MDR_like"/>
    <property type="match status" value="1"/>
</dbReference>
<dbReference type="InterPro" id="IPR011701">
    <property type="entry name" value="MFS"/>
</dbReference>
<gene>
    <name evidence="7" type="ORF">OBBRIDRAFT_735267</name>
</gene>
<evidence type="ECO:0000256" key="3">
    <source>
        <dbReference type="ARBA" id="ARBA00022989"/>
    </source>
</evidence>
<feature type="transmembrane region" description="Helical" evidence="5">
    <location>
        <begin position="357"/>
        <end position="381"/>
    </location>
</feature>
<reference evidence="7 8" key="1">
    <citation type="submission" date="2016-07" db="EMBL/GenBank/DDBJ databases">
        <title>Draft genome of the white-rot fungus Obba rivulosa 3A-2.</title>
        <authorList>
            <consortium name="DOE Joint Genome Institute"/>
            <person name="Miettinen O."/>
            <person name="Riley R."/>
            <person name="Acob R."/>
            <person name="Barry K."/>
            <person name="Cullen D."/>
            <person name="De Vries R."/>
            <person name="Hainaut M."/>
            <person name="Hatakka A."/>
            <person name="Henrissat B."/>
            <person name="Hilden K."/>
            <person name="Kuo R."/>
            <person name="Labutti K."/>
            <person name="Lipzen A."/>
            <person name="Makela M.R."/>
            <person name="Sandor L."/>
            <person name="Spatafora J.W."/>
            <person name="Grigoriev I.V."/>
            <person name="Hibbett D.S."/>
        </authorList>
    </citation>
    <scope>NUCLEOTIDE SEQUENCE [LARGE SCALE GENOMIC DNA]</scope>
    <source>
        <strain evidence="7 8">3A-2</strain>
    </source>
</reference>
<sequence length="474" mass="52994">MSRDDPKNPQNWSRWYRWYLTMASGLLVLNATFASSAPSGIIPELMRHFSFGEEVATLTIALFVGGYCVGPLLWGPLSEQFGRRPIFILSFAVYTAFQVGCALSPNTASILIFRFLGGTFAAAPLSNSGALIADIWDADTRGKALAIFTLAPFAGPSLGPTVSGFMSVGGVSWRWTFWLLTCFAGACLLLIIFTIPETYVPIILVREAKQKRKETGDERWWAPMERQKLSFGQHMQRILARPFLVLFREPMLMAITVYMSFVYGCIYLLFEAYPIVFTEGHHFNEGISGLMFMPLFVGGVSGVVLYLLIFNPIYERKHKLFAPNPVPPEARLDIAMWAAPLFAMSFFWFGWTSYPSISYWAPMMAAFPMGISIVWIFLALFNYIIDTYLFVAASALASVTVIRSLFGAGFPLFATQMFETLNPRWASTLLGCLAVLMGPIPFVLRKYGPVLRRRSKYSPNKILPAKPVKGENSA</sequence>
<evidence type="ECO:0000256" key="4">
    <source>
        <dbReference type="ARBA" id="ARBA00023136"/>
    </source>
</evidence>
<feature type="transmembrane region" description="Helical" evidence="5">
    <location>
        <begin position="290"/>
        <end position="314"/>
    </location>
</feature>
<feature type="transmembrane region" description="Helical" evidence="5">
    <location>
        <begin position="425"/>
        <end position="444"/>
    </location>
</feature>
<dbReference type="GO" id="GO:0022857">
    <property type="term" value="F:transmembrane transporter activity"/>
    <property type="evidence" value="ECO:0007669"/>
    <property type="project" value="InterPro"/>
</dbReference>
<comment type="subcellular location">
    <subcellularLocation>
        <location evidence="1">Membrane</location>
        <topology evidence="1">Multi-pass membrane protein</topology>
    </subcellularLocation>
</comment>
<dbReference type="GO" id="GO:0005886">
    <property type="term" value="C:plasma membrane"/>
    <property type="evidence" value="ECO:0007669"/>
    <property type="project" value="TreeGrafter"/>
</dbReference>
<dbReference type="AlphaFoldDB" id="A0A8E2DIA6"/>
<feature type="transmembrane region" description="Helical" evidence="5">
    <location>
        <begin position="111"/>
        <end position="133"/>
    </location>
</feature>
<dbReference type="InterPro" id="IPR020846">
    <property type="entry name" value="MFS_dom"/>
</dbReference>
<accession>A0A8E2DIA6</accession>
<feature type="transmembrane region" description="Helical" evidence="5">
    <location>
        <begin position="16"/>
        <end position="35"/>
    </location>
</feature>
<evidence type="ECO:0000256" key="2">
    <source>
        <dbReference type="ARBA" id="ARBA00022692"/>
    </source>
</evidence>
<dbReference type="Proteomes" id="UP000250043">
    <property type="component" value="Unassembled WGS sequence"/>
</dbReference>
<keyword evidence="8" id="KW-1185">Reference proteome</keyword>